<reference evidence="2" key="1">
    <citation type="submission" date="2023-06" db="EMBL/GenBank/DDBJ databases">
        <title>Reference genome for the Northern bat (Eptesicus nilssonii), a most northern bat species.</title>
        <authorList>
            <person name="Laine V.N."/>
            <person name="Pulliainen A.T."/>
            <person name="Lilley T.M."/>
        </authorList>
    </citation>
    <scope>NUCLEOTIDE SEQUENCE</scope>
    <source>
        <strain evidence="2">BLF_Eptnil</strain>
        <tissue evidence="2">Kidney</tissue>
    </source>
</reference>
<feature type="region of interest" description="Disordered" evidence="1">
    <location>
        <begin position="22"/>
        <end position="63"/>
    </location>
</feature>
<protein>
    <submittedName>
        <fullName evidence="2">Uncharacterized protein</fullName>
    </submittedName>
</protein>
<name>A0AA40HNX9_CNENI</name>
<sequence>MRRSDRGQVGWDLLVPTPSELVGKAQRKELSDARRRTRDRELRSEMGKERGSDKRSHRLTEEEERRHCRFKPLITLLGGSLSLLCAHLCCRETNCRRRELHPTRTRGQSATCVAQAPSPETPVEA</sequence>
<keyword evidence="3" id="KW-1185">Reference proteome</keyword>
<feature type="region of interest" description="Disordered" evidence="1">
    <location>
        <begin position="102"/>
        <end position="125"/>
    </location>
</feature>
<accession>A0AA40HNX9</accession>
<dbReference type="Proteomes" id="UP001177744">
    <property type="component" value="Unassembled WGS sequence"/>
</dbReference>
<proteinExistence type="predicted"/>
<evidence type="ECO:0000313" key="2">
    <source>
        <dbReference type="EMBL" id="KAK1334729.1"/>
    </source>
</evidence>
<gene>
    <name evidence="2" type="ORF">QTO34_004295</name>
</gene>
<dbReference type="EMBL" id="JAULJE010000014">
    <property type="protein sequence ID" value="KAK1334729.1"/>
    <property type="molecule type" value="Genomic_DNA"/>
</dbReference>
<comment type="caution">
    <text evidence="2">The sequence shown here is derived from an EMBL/GenBank/DDBJ whole genome shotgun (WGS) entry which is preliminary data.</text>
</comment>
<organism evidence="2 3">
    <name type="scientific">Cnephaeus nilssonii</name>
    <name type="common">Northern bat</name>
    <name type="synonym">Eptesicus nilssonii</name>
    <dbReference type="NCBI Taxonomy" id="3371016"/>
    <lineage>
        <taxon>Eukaryota</taxon>
        <taxon>Metazoa</taxon>
        <taxon>Chordata</taxon>
        <taxon>Craniata</taxon>
        <taxon>Vertebrata</taxon>
        <taxon>Euteleostomi</taxon>
        <taxon>Mammalia</taxon>
        <taxon>Eutheria</taxon>
        <taxon>Laurasiatheria</taxon>
        <taxon>Chiroptera</taxon>
        <taxon>Yangochiroptera</taxon>
        <taxon>Vespertilionidae</taxon>
        <taxon>Cnephaeus</taxon>
    </lineage>
</organism>
<dbReference type="AlphaFoldDB" id="A0AA40HNX9"/>
<evidence type="ECO:0000313" key="3">
    <source>
        <dbReference type="Proteomes" id="UP001177744"/>
    </source>
</evidence>
<evidence type="ECO:0000256" key="1">
    <source>
        <dbReference type="SAM" id="MobiDB-lite"/>
    </source>
</evidence>
<feature type="compositionally biased region" description="Basic and acidic residues" evidence="1">
    <location>
        <begin position="26"/>
        <end position="63"/>
    </location>
</feature>